<keyword evidence="4 11" id="KW-0808">Transferase</keyword>
<evidence type="ECO:0000313" key="12">
    <source>
        <dbReference type="Proteomes" id="UP000478892"/>
    </source>
</evidence>
<dbReference type="InterPro" id="IPR015424">
    <property type="entry name" value="PyrdxlP-dep_Trfase"/>
</dbReference>
<dbReference type="AlphaFoldDB" id="A0A6L6WBZ1"/>
<dbReference type="Proteomes" id="UP000478892">
    <property type="component" value="Unassembled WGS sequence"/>
</dbReference>
<feature type="binding site" evidence="6">
    <location>
        <position position="341"/>
    </location>
    <ligand>
        <name>substrate</name>
    </ligand>
</feature>
<dbReference type="GO" id="GO:0019265">
    <property type="term" value="P:glycine biosynthetic process, by transamination of glyoxylate"/>
    <property type="evidence" value="ECO:0007669"/>
    <property type="project" value="TreeGrafter"/>
</dbReference>
<organism evidence="11 12">
    <name type="scientific">Parasedimentitalea huanghaiensis</name>
    <dbReference type="NCBI Taxonomy" id="2682100"/>
    <lineage>
        <taxon>Bacteria</taxon>
        <taxon>Pseudomonadati</taxon>
        <taxon>Pseudomonadota</taxon>
        <taxon>Alphaproteobacteria</taxon>
        <taxon>Rhodobacterales</taxon>
        <taxon>Paracoccaceae</taxon>
        <taxon>Parasedimentitalea</taxon>
    </lineage>
</organism>
<dbReference type="InterPro" id="IPR015421">
    <property type="entry name" value="PyrdxlP-dep_Trfase_major"/>
</dbReference>
<evidence type="ECO:0000256" key="3">
    <source>
        <dbReference type="ARBA" id="ARBA00022576"/>
    </source>
</evidence>
<evidence type="ECO:0000256" key="7">
    <source>
        <dbReference type="PIRSR" id="PIRSR000524-50"/>
    </source>
</evidence>
<feature type="domain" description="Aminotransferase class V" evidence="10">
    <location>
        <begin position="29"/>
        <end position="291"/>
    </location>
</feature>
<evidence type="ECO:0000256" key="4">
    <source>
        <dbReference type="ARBA" id="ARBA00022679"/>
    </source>
</evidence>
<dbReference type="InterPro" id="IPR000192">
    <property type="entry name" value="Aminotrans_V_dom"/>
</dbReference>
<reference evidence="11 12" key="1">
    <citation type="submission" date="2019-12" db="EMBL/GenBank/DDBJ databases">
        <authorList>
            <person name="Zhang Y.-J."/>
        </authorList>
    </citation>
    <scope>NUCLEOTIDE SEQUENCE [LARGE SCALE GENOMIC DNA]</scope>
    <source>
        <strain evidence="11 12">CY05</strain>
    </source>
</reference>
<dbReference type="FunFam" id="3.40.640.10:FF:000054">
    <property type="entry name" value="Serine--glyoxylate aminotransferase"/>
    <property type="match status" value="1"/>
</dbReference>
<evidence type="ECO:0000256" key="2">
    <source>
        <dbReference type="ARBA" id="ARBA00009236"/>
    </source>
</evidence>
<name>A0A6L6WBZ1_9RHOB</name>
<proteinExistence type="inferred from homology"/>
<keyword evidence="3 11" id="KW-0032">Aminotransferase</keyword>
<dbReference type="Pfam" id="PF00266">
    <property type="entry name" value="Aminotran_5"/>
    <property type="match status" value="1"/>
</dbReference>
<evidence type="ECO:0000313" key="11">
    <source>
        <dbReference type="EMBL" id="MVO14359.1"/>
    </source>
</evidence>
<dbReference type="PROSITE" id="PS00595">
    <property type="entry name" value="AA_TRANSFER_CLASS_5"/>
    <property type="match status" value="1"/>
</dbReference>
<evidence type="ECO:0000259" key="10">
    <source>
        <dbReference type="Pfam" id="PF00266"/>
    </source>
</evidence>
<keyword evidence="5 7" id="KW-0663">Pyridoxal phosphate</keyword>
<dbReference type="NCBIfam" id="NF045640">
    <property type="entry name" value="AspGlyoxATaseBhcA"/>
    <property type="match status" value="1"/>
</dbReference>
<dbReference type="PIRSF" id="PIRSF000524">
    <property type="entry name" value="SPT"/>
    <property type="match status" value="1"/>
</dbReference>
<dbReference type="GO" id="GO:0008453">
    <property type="term" value="F:alanine-glyoxylate transaminase activity"/>
    <property type="evidence" value="ECO:0007669"/>
    <property type="project" value="TreeGrafter"/>
</dbReference>
<dbReference type="InterPro" id="IPR015422">
    <property type="entry name" value="PyrdxlP-dep_Trfase_small"/>
</dbReference>
<evidence type="ECO:0000256" key="9">
    <source>
        <dbReference type="RuleBase" id="RU004504"/>
    </source>
</evidence>
<gene>
    <name evidence="11" type="ORF">GO984_00915</name>
</gene>
<evidence type="ECO:0000256" key="8">
    <source>
        <dbReference type="RuleBase" id="RU004075"/>
    </source>
</evidence>
<dbReference type="EMBL" id="WQLV01000001">
    <property type="protein sequence ID" value="MVO14359.1"/>
    <property type="molecule type" value="Genomic_DNA"/>
</dbReference>
<dbReference type="InterPro" id="IPR020578">
    <property type="entry name" value="Aminotrans_V_PyrdxlP_BS"/>
</dbReference>
<comment type="caution">
    <text evidence="11">The sequence shown here is derived from an EMBL/GenBank/DDBJ whole genome shotgun (WGS) entry which is preliminary data.</text>
</comment>
<dbReference type="Gene3D" id="3.40.640.10">
    <property type="entry name" value="Type I PLP-dependent aspartate aminotransferase-like (Major domain)"/>
    <property type="match status" value="1"/>
</dbReference>
<dbReference type="PANTHER" id="PTHR21152:SF24">
    <property type="entry name" value="ALANINE--GLYOXYLATE AMINOTRANSFERASE 1"/>
    <property type="match status" value="1"/>
</dbReference>
<protein>
    <submittedName>
        <fullName evidence="11">Aminotransferase class V-fold PLP-dependent enzyme</fullName>
    </submittedName>
</protein>
<dbReference type="SUPFAM" id="SSF53383">
    <property type="entry name" value="PLP-dependent transferases"/>
    <property type="match status" value="1"/>
</dbReference>
<accession>A0A6L6WBZ1</accession>
<dbReference type="RefSeq" id="WP_167740172.1">
    <property type="nucleotide sequence ID" value="NZ_WQLV01000001.1"/>
</dbReference>
<dbReference type="PANTHER" id="PTHR21152">
    <property type="entry name" value="AMINOTRANSFERASE CLASS V"/>
    <property type="match status" value="1"/>
</dbReference>
<comment type="similarity">
    <text evidence="2 8">Belongs to the class-V pyridoxal-phosphate-dependent aminotransferase family.</text>
</comment>
<dbReference type="GO" id="GO:0004760">
    <property type="term" value="F:L-serine-pyruvate transaminase activity"/>
    <property type="evidence" value="ECO:0007669"/>
    <property type="project" value="TreeGrafter"/>
</dbReference>
<dbReference type="InterPro" id="IPR024169">
    <property type="entry name" value="SP_NH2Trfase/AEP_transaminase"/>
</dbReference>
<dbReference type="FunFam" id="3.90.1150.10:FF:000031">
    <property type="entry name" value="Serine--glyoxylate aminotransferase"/>
    <property type="match status" value="1"/>
</dbReference>
<keyword evidence="12" id="KW-1185">Reference proteome</keyword>
<dbReference type="InterPro" id="IPR054863">
    <property type="entry name" value="AspGlyoxATase"/>
</dbReference>
<evidence type="ECO:0000256" key="1">
    <source>
        <dbReference type="ARBA" id="ARBA00001933"/>
    </source>
</evidence>
<evidence type="ECO:0000256" key="5">
    <source>
        <dbReference type="ARBA" id="ARBA00022898"/>
    </source>
</evidence>
<dbReference type="Gene3D" id="3.90.1150.10">
    <property type="entry name" value="Aspartate Aminotransferase, domain 1"/>
    <property type="match status" value="1"/>
</dbReference>
<evidence type="ECO:0000256" key="6">
    <source>
        <dbReference type="PIRSR" id="PIRSR000524-1"/>
    </source>
</evidence>
<sequence>MSFQNPVFIPGPTNMPEVLRKACDMPTLDHRSSLFGEILHPALEGVKQVLKSQAAEIFVFPSTGTGGWETALTNTLSAGDKVLAARNGMFSHRWIDMCNRHDLNVEVVETPWGAGLPVDRYEEILSADTGHEIKVVLATHNETATGVKSDIAAIRRALESAGHPALLYVDGVSSIGSMDFRMDEWGVDVAITGSQKGFMLPAGLAIVGISPKAMALVETAKLPRTFFDIRDMAAGYANNAYPYTPAVGLLNGLKQSVEMLLDEGLENVFSRHRRIANGVRAAVDAWGLQLCAHAPELYSDTVSAIRTPEGFDATRIVTHAADIYGVAFGVGLGEVAGKVFRIGHLGSLTDVMTLSGIATAEMCMADLGLDITLGAGVAAAQESYRATTRQPALAAA</sequence>
<comment type="cofactor">
    <cofactor evidence="1 7 9">
        <name>pyridoxal 5'-phosphate</name>
        <dbReference type="ChEBI" id="CHEBI:597326"/>
    </cofactor>
</comment>
<feature type="modified residue" description="N6-(pyridoxal phosphate)lysine" evidence="7">
    <location>
        <position position="196"/>
    </location>
</feature>